<dbReference type="InterPro" id="IPR013656">
    <property type="entry name" value="PAS_4"/>
</dbReference>
<dbReference type="PANTHER" id="PTHR43065">
    <property type="entry name" value="SENSOR HISTIDINE KINASE"/>
    <property type="match status" value="1"/>
</dbReference>
<dbReference type="RefSeq" id="WP_170923877.1">
    <property type="nucleotide sequence ID" value="NZ_FWXY01000021.1"/>
</dbReference>
<evidence type="ECO:0000256" key="1">
    <source>
        <dbReference type="ARBA" id="ARBA00000085"/>
    </source>
</evidence>
<name>A0A1W2DX04_9BACT</name>
<dbReference type="InterPro" id="IPR003661">
    <property type="entry name" value="HisK_dim/P_dom"/>
</dbReference>
<dbReference type="PROSITE" id="PS50113">
    <property type="entry name" value="PAC"/>
    <property type="match status" value="2"/>
</dbReference>
<dbReference type="PRINTS" id="PR00344">
    <property type="entry name" value="BCTRLSENSOR"/>
</dbReference>
<keyword evidence="9" id="KW-1185">Reference proteome</keyword>
<dbReference type="PROSITE" id="PS50109">
    <property type="entry name" value="HIS_KIN"/>
    <property type="match status" value="1"/>
</dbReference>
<dbReference type="CDD" id="cd17546">
    <property type="entry name" value="REC_hyHK_CKI1_RcsC-like"/>
    <property type="match status" value="1"/>
</dbReference>
<reference evidence="8 9" key="1">
    <citation type="submission" date="2017-04" db="EMBL/GenBank/DDBJ databases">
        <authorList>
            <person name="Afonso C.L."/>
            <person name="Miller P.J."/>
            <person name="Scott M.A."/>
            <person name="Spackman E."/>
            <person name="Goraichik I."/>
            <person name="Dimitrov K.M."/>
            <person name="Suarez D.L."/>
            <person name="Swayne D.E."/>
        </authorList>
    </citation>
    <scope>NUCLEOTIDE SEQUENCE [LARGE SCALE GENOMIC DNA]</scope>
    <source>
        <strain evidence="8 9">DSM 3385</strain>
    </source>
</reference>
<dbReference type="InterPro" id="IPR004358">
    <property type="entry name" value="Sig_transdc_His_kin-like_C"/>
</dbReference>
<protein>
    <recommendedName>
        <fullName evidence="2">histidine kinase</fullName>
        <ecNumber evidence="2">2.7.13.3</ecNumber>
    </recommendedName>
</protein>
<dbReference type="InterPro" id="IPR000700">
    <property type="entry name" value="PAS-assoc_C"/>
</dbReference>
<dbReference type="STRING" id="1121400.SAMN02746065_12160"/>
<feature type="domain" description="PAC" evidence="7">
    <location>
        <begin position="411"/>
        <end position="462"/>
    </location>
</feature>
<dbReference type="Pfam" id="PF08448">
    <property type="entry name" value="PAS_4"/>
    <property type="match status" value="1"/>
</dbReference>
<dbReference type="PANTHER" id="PTHR43065:SF42">
    <property type="entry name" value="TWO-COMPONENT SENSOR PPRA"/>
    <property type="match status" value="1"/>
</dbReference>
<dbReference type="Gene3D" id="3.30.450.20">
    <property type="entry name" value="PAS domain"/>
    <property type="match status" value="2"/>
</dbReference>
<dbReference type="SUPFAM" id="SSF52172">
    <property type="entry name" value="CheY-like"/>
    <property type="match status" value="1"/>
</dbReference>
<dbReference type="SMART" id="SM00387">
    <property type="entry name" value="HATPase_c"/>
    <property type="match status" value="1"/>
</dbReference>
<dbReference type="CDD" id="cd00082">
    <property type="entry name" value="HisKA"/>
    <property type="match status" value="1"/>
</dbReference>
<keyword evidence="3 4" id="KW-0597">Phosphoprotein</keyword>
<dbReference type="AlphaFoldDB" id="A0A1W2DX04"/>
<dbReference type="SMART" id="SM00448">
    <property type="entry name" value="REC"/>
    <property type="match status" value="1"/>
</dbReference>
<feature type="domain" description="Response regulatory" evidence="6">
    <location>
        <begin position="720"/>
        <end position="836"/>
    </location>
</feature>
<dbReference type="SMART" id="SM00388">
    <property type="entry name" value="HisKA"/>
    <property type="match status" value="1"/>
</dbReference>
<dbReference type="Proteomes" id="UP000192418">
    <property type="component" value="Unassembled WGS sequence"/>
</dbReference>
<dbReference type="SUPFAM" id="SSF55874">
    <property type="entry name" value="ATPase domain of HSP90 chaperone/DNA topoisomerase II/histidine kinase"/>
    <property type="match status" value="1"/>
</dbReference>
<dbReference type="Gene3D" id="1.10.287.130">
    <property type="match status" value="1"/>
</dbReference>
<evidence type="ECO:0000256" key="2">
    <source>
        <dbReference type="ARBA" id="ARBA00012438"/>
    </source>
</evidence>
<evidence type="ECO:0000259" key="6">
    <source>
        <dbReference type="PROSITE" id="PS50110"/>
    </source>
</evidence>
<feature type="domain" description="PAC" evidence="7">
    <location>
        <begin position="274"/>
        <end position="326"/>
    </location>
</feature>
<dbReference type="InterPro" id="IPR000014">
    <property type="entry name" value="PAS"/>
</dbReference>
<dbReference type="InterPro" id="IPR036890">
    <property type="entry name" value="HATPase_C_sf"/>
</dbReference>
<organism evidence="8 9">
    <name type="scientific">Desulfocicer vacuolatum DSM 3385</name>
    <dbReference type="NCBI Taxonomy" id="1121400"/>
    <lineage>
        <taxon>Bacteria</taxon>
        <taxon>Pseudomonadati</taxon>
        <taxon>Thermodesulfobacteriota</taxon>
        <taxon>Desulfobacteria</taxon>
        <taxon>Desulfobacterales</taxon>
        <taxon>Desulfobacteraceae</taxon>
        <taxon>Desulfocicer</taxon>
    </lineage>
</organism>
<dbReference type="EC" id="2.7.13.3" evidence="2"/>
<gene>
    <name evidence="8" type="ORF">SAMN02746065_12160</name>
</gene>
<dbReference type="InterPro" id="IPR036097">
    <property type="entry name" value="HisK_dim/P_sf"/>
</dbReference>
<comment type="catalytic activity">
    <reaction evidence="1">
        <text>ATP + protein L-histidine = ADP + protein N-phospho-L-histidine.</text>
        <dbReference type="EC" id="2.7.13.3"/>
    </reaction>
</comment>
<dbReference type="Pfam" id="PF13426">
    <property type="entry name" value="PAS_9"/>
    <property type="match status" value="1"/>
</dbReference>
<evidence type="ECO:0000256" key="3">
    <source>
        <dbReference type="ARBA" id="ARBA00022553"/>
    </source>
</evidence>
<dbReference type="InterPro" id="IPR001789">
    <property type="entry name" value="Sig_transdc_resp-reg_receiver"/>
</dbReference>
<dbReference type="InterPro" id="IPR035965">
    <property type="entry name" value="PAS-like_dom_sf"/>
</dbReference>
<dbReference type="InterPro" id="IPR005467">
    <property type="entry name" value="His_kinase_dom"/>
</dbReference>
<evidence type="ECO:0000256" key="4">
    <source>
        <dbReference type="PROSITE-ProRule" id="PRU00169"/>
    </source>
</evidence>
<dbReference type="InterPro" id="IPR003594">
    <property type="entry name" value="HATPase_dom"/>
</dbReference>
<dbReference type="EMBL" id="FWXY01000021">
    <property type="protein sequence ID" value="SMD02021.1"/>
    <property type="molecule type" value="Genomic_DNA"/>
</dbReference>
<dbReference type="Pfam" id="PF02518">
    <property type="entry name" value="HATPase_c"/>
    <property type="match status" value="1"/>
</dbReference>
<feature type="modified residue" description="4-aspartylphosphate" evidence="4">
    <location>
        <position position="771"/>
    </location>
</feature>
<dbReference type="InterPro" id="IPR011006">
    <property type="entry name" value="CheY-like_superfamily"/>
</dbReference>
<dbReference type="GO" id="GO:0000155">
    <property type="term" value="F:phosphorelay sensor kinase activity"/>
    <property type="evidence" value="ECO:0007669"/>
    <property type="project" value="InterPro"/>
</dbReference>
<dbReference type="Pfam" id="PF00512">
    <property type="entry name" value="HisKA"/>
    <property type="match status" value="1"/>
</dbReference>
<proteinExistence type="predicted"/>
<evidence type="ECO:0000259" key="7">
    <source>
        <dbReference type="PROSITE" id="PS50113"/>
    </source>
</evidence>
<dbReference type="Pfam" id="PF00072">
    <property type="entry name" value="Response_reg"/>
    <property type="match status" value="1"/>
</dbReference>
<dbReference type="SUPFAM" id="SSF55785">
    <property type="entry name" value="PYP-like sensor domain (PAS domain)"/>
    <property type="match status" value="2"/>
</dbReference>
<evidence type="ECO:0000313" key="9">
    <source>
        <dbReference type="Proteomes" id="UP000192418"/>
    </source>
</evidence>
<feature type="domain" description="Histidine kinase" evidence="5">
    <location>
        <begin position="475"/>
        <end position="699"/>
    </location>
</feature>
<sequence length="837" mass="94104">MKDNMDVRLPPVFYEMAFDFLREVMQTSDNPKVMSGLIAEKYRELTGAKTVLFFQNLALFGGSSFRILTVDPQRRGSLADKGAIIKAVHRISVVKDAMILKSFDDISQGDLVSMGIPLLNNVEQNLGVIMILDFPDDPRHLPLVLESLKFLTGYISPVFHNALTHEFQELLLAEKTRALENEIQQRKQMQEHTDRQKILLETIINAIPSIICLKDGGGRWIIVNEYSRDLFQIRDIDYIGKTNEELADLNPFYQEALLNGVSTDKKAWELKKNFQSEEIIPRPDGFMMTFDMVKIPLFHSDGRPYALVVAGLDVTERKKAERILKQAKDEWEKTFDAISDIITIIDKDYKVVRANKAARGFFWEKHREKEPVKCGEKNGNFIIGMHCYDLFRKISHVCPECPKILASKEKRNYEKIVEHKDLGKVFHVSSCPILDENNEISLLVHVAKDITEQKRLEEELFQAHKMEAMGTLAGGIAHDFNNILSAIIGFSELAITDVPRGSDVAENLDEVLKASRRAADLVKQILSFSRKSDMQTVPLLPQVIVKEALKMLRSSIPTTIEIQEDIDDECGRIMADPTSIHQIVVNLCTNAQHAMAHEKGRLTVSVHQENVVSGEIKGVKCMTPGSFAVIKVSDTGHGIAPGIRDRIFEPYFTTKSMEKGTGLGLAVVHGIVKTCNGSIRMETKTGQGTTFYVYFPLLSREMPRFLDDKPVRSIQGGGLRILVVDDEPMILKLNTAVLEKQGHKVTAFINSVEALEQISREPQNFDLVITDQTMPGMTGVELAEHILTIRAELPIILCTGYSAIISEAEVLAVGIKKYLRKPVSRSALYQAINDVFK</sequence>
<dbReference type="PROSITE" id="PS50110">
    <property type="entry name" value="RESPONSE_REGULATORY"/>
    <property type="match status" value="1"/>
</dbReference>
<dbReference type="SUPFAM" id="SSF47384">
    <property type="entry name" value="Homodimeric domain of signal transducing histidine kinase"/>
    <property type="match status" value="1"/>
</dbReference>
<dbReference type="Gene3D" id="3.40.50.2300">
    <property type="match status" value="1"/>
</dbReference>
<evidence type="ECO:0000259" key="5">
    <source>
        <dbReference type="PROSITE" id="PS50109"/>
    </source>
</evidence>
<evidence type="ECO:0000313" key="8">
    <source>
        <dbReference type="EMBL" id="SMD02021.1"/>
    </source>
</evidence>
<dbReference type="Gene3D" id="3.30.565.10">
    <property type="entry name" value="Histidine kinase-like ATPase, C-terminal domain"/>
    <property type="match status" value="1"/>
</dbReference>
<accession>A0A1W2DX04</accession>